<evidence type="ECO:0000259" key="2">
    <source>
        <dbReference type="PROSITE" id="PS50157"/>
    </source>
</evidence>
<feature type="domain" description="C2H2-type" evidence="2">
    <location>
        <begin position="15"/>
        <end position="44"/>
    </location>
</feature>
<keyword evidence="1" id="KW-0863">Zinc-finger</keyword>
<dbReference type="EMBL" id="CADEPI010000925">
    <property type="protein sequence ID" value="CAB3388816.1"/>
    <property type="molecule type" value="Genomic_DNA"/>
</dbReference>
<evidence type="ECO:0000256" key="1">
    <source>
        <dbReference type="PROSITE-ProRule" id="PRU00042"/>
    </source>
</evidence>
<dbReference type="GO" id="GO:0008270">
    <property type="term" value="F:zinc ion binding"/>
    <property type="evidence" value="ECO:0007669"/>
    <property type="project" value="UniProtKB-KW"/>
</dbReference>
<proteinExistence type="predicted"/>
<protein>
    <recommendedName>
        <fullName evidence="2">C2H2-type domain-containing protein</fullName>
    </recommendedName>
</protein>
<dbReference type="PROSITE" id="PS00028">
    <property type="entry name" value="ZINC_FINGER_C2H2_1"/>
    <property type="match status" value="1"/>
</dbReference>
<dbReference type="PROSITE" id="PS50157">
    <property type="entry name" value="ZINC_FINGER_C2H2_2"/>
    <property type="match status" value="1"/>
</dbReference>
<reference evidence="3 4" key="1">
    <citation type="submission" date="2020-04" db="EMBL/GenBank/DDBJ databases">
        <authorList>
            <person name="Alioto T."/>
            <person name="Alioto T."/>
            <person name="Gomez Garrido J."/>
        </authorList>
    </citation>
    <scope>NUCLEOTIDE SEQUENCE [LARGE SCALE GENOMIC DNA]</scope>
</reference>
<organism evidence="3 4">
    <name type="scientific">Cloeon dipterum</name>
    <dbReference type="NCBI Taxonomy" id="197152"/>
    <lineage>
        <taxon>Eukaryota</taxon>
        <taxon>Metazoa</taxon>
        <taxon>Ecdysozoa</taxon>
        <taxon>Arthropoda</taxon>
        <taxon>Hexapoda</taxon>
        <taxon>Insecta</taxon>
        <taxon>Pterygota</taxon>
        <taxon>Palaeoptera</taxon>
        <taxon>Ephemeroptera</taxon>
        <taxon>Pisciforma</taxon>
        <taxon>Baetidae</taxon>
        <taxon>Cloeon</taxon>
    </lineage>
</organism>
<keyword evidence="1" id="KW-0862">Zinc</keyword>
<comment type="caution">
    <text evidence="3">The sequence shown here is derived from an EMBL/GenBank/DDBJ whole genome shotgun (WGS) entry which is preliminary data.</text>
</comment>
<keyword evidence="1" id="KW-0479">Metal-binding</keyword>
<dbReference type="InterPro" id="IPR013087">
    <property type="entry name" value="Znf_C2H2_type"/>
</dbReference>
<accession>A0A8S1E8X9</accession>
<keyword evidence="4" id="KW-1185">Reference proteome</keyword>
<gene>
    <name evidence="3" type="ORF">CLODIP_2_CD09321</name>
</gene>
<sequence length="65" mass="7985">MKRTHVKGVHKELLFKCSILRCYSYFATENELKRHLENHTSRNWTNQTLIFIEFVSFPYYPFSKR</sequence>
<evidence type="ECO:0000313" key="4">
    <source>
        <dbReference type="Proteomes" id="UP000494165"/>
    </source>
</evidence>
<name>A0A8S1E8X9_9INSE</name>
<dbReference type="Proteomes" id="UP000494165">
    <property type="component" value="Unassembled WGS sequence"/>
</dbReference>
<evidence type="ECO:0000313" key="3">
    <source>
        <dbReference type="EMBL" id="CAB3388816.1"/>
    </source>
</evidence>
<dbReference type="AlphaFoldDB" id="A0A8S1E8X9"/>